<comment type="caution">
    <text evidence="10">The sequence shown here is derived from an EMBL/GenBank/DDBJ whole genome shotgun (WGS) entry which is preliminary data.</text>
</comment>
<feature type="domain" description="Polysaccharide chain length determinant N-terminal" evidence="8">
    <location>
        <begin position="6"/>
        <end position="94"/>
    </location>
</feature>
<keyword evidence="6 7" id="KW-0472">Membrane</keyword>
<evidence type="ECO:0000259" key="9">
    <source>
        <dbReference type="Pfam" id="PF13807"/>
    </source>
</evidence>
<dbReference type="PANTHER" id="PTHR32309">
    <property type="entry name" value="TYROSINE-PROTEIN KINASE"/>
    <property type="match status" value="1"/>
</dbReference>
<evidence type="ECO:0000256" key="6">
    <source>
        <dbReference type="ARBA" id="ARBA00023136"/>
    </source>
</evidence>
<sequence length="225" mass="25274">MEEQVISIEEIFEALKKRWKMIALITIVATVISGVFSFFIIDPVYEASTKLFVGKEENSEEVYNSNDIAMYQKLLKTYSETIKTRDLLTSAIKDSNYDLEVGAVSSALTVVPVADTQILQIKYQSKDPKEAEIVLKAISNNFIKTAKELVPNGNVRTIEAVEMPEKPVSPNKKMNIAIAFFLGLMVSVGLVFLLEYLDNTYKTKEQLEKELELPVLGVIPTLEDL</sequence>
<dbReference type="RefSeq" id="WP_186859682.1">
    <property type="nucleotide sequence ID" value="NZ_JACOOO010000013.1"/>
</dbReference>
<evidence type="ECO:0000256" key="4">
    <source>
        <dbReference type="ARBA" id="ARBA00022692"/>
    </source>
</evidence>
<evidence type="ECO:0000256" key="1">
    <source>
        <dbReference type="ARBA" id="ARBA00004651"/>
    </source>
</evidence>
<evidence type="ECO:0000313" key="11">
    <source>
        <dbReference type="Proteomes" id="UP000596929"/>
    </source>
</evidence>
<feature type="transmembrane region" description="Helical" evidence="7">
    <location>
        <begin position="21"/>
        <end position="41"/>
    </location>
</feature>
<feature type="transmembrane region" description="Helical" evidence="7">
    <location>
        <begin position="176"/>
        <end position="197"/>
    </location>
</feature>
<dbReference type="Pfam" id="PF02706">
    <property type="entry name" value="Wzz"/>
    <property type="match status" value="1"/>
</dbReference>
<keyword evidence="3" id="KW-1003">Cell membrane</keyword>
<reference evidence="10 11" key="1">
    <citation type="submission" date="2020-08" db="EMBL/GenBank/DDBJ databases">
        <title>Genome public.</title>
        <authorList>
            <person name="Liu C."/>
            <person name="Sun Q."/>
        </authorList>
    </citation>
    <scope>NUCLEOTIDE SEQUENCE [LARGE SCALE GENOMIC DNA]</scope>
    <source>
        <strain evidence="10 11">NSJ-6</strain>
    </source>
</reference>
<proteinExistence type="inferred from homology"/>
<comment type="similarity">
    <text evidence="2">Belongs to the CpsC/CapA family.</text>
</comment>
<evidence type="ECO:0000256" key="3">
    <source>
        <dbReference type="ARBA" id="ARBA00022475"/>
    </source>
</evidence>
<evidence type="ECO:0000256" key="7">
    <source>
        <dbReference type="SAM" id="Phobius"/>
    </source>
</evidence>
<dbReference type="InterPro" id="IPR032807">
    <property type="entry name" value="GNVR"/>
</dbReference>
<comment type="subcellular location">
    <subcellularLocation>
        <location evidence="1">Cell membrane</location>
        <topology evidence="1">Multi-pass membrane protein</topology>
    </subcellularLocation>
</comment>
<keyword evidence="4 7" id="KW-0812">Transmembrane</keyword>
<keyword evidence="5 7" id="KW-1133">Transmembrane helix</keyword>
<dbReference type="Proteomes" id="UP000596929">
    <property type="component" value="Unassembled WGS sequence"/>
</dbReference>
<dbReference type="InterPro" id="IPR050445">
    <property type="entry name" value="Bact_polysacc_biosynth/exp"/>
</dbReference>
<dbReference type="EMBL" id="JACOOO010000013">
    <property type="protein sequence ID" value="MBC5628712.1"/>
    <property type="molecule type" value="Genomic_DNA"/>
</dbReference>
<name>A0ABR7DBD1_9CLOT</name>
<accession>A0ABR7DBD1</accession>
<keyword evidence="11" id="KW-1185">Reference proteome</keyword>
<evidence type="ECO:0000259" key="8">
    <source>
        <dbReference type="Pfam" id="PF02706"/>
    </source>
</evidence>
<protein>
    <submittedName>
        <fullName evidence="10">Capsular biosynthesis protein</fullName>
    </submittedName>
</protein>
<organism evidence="10 11">
    <name type="scientific">Clostridium hominis</name>
    <dbReference type="NCBI Taxonomy" id="2763036"/>
    <lineage>
        <taxon>Bacteria</taxon>
        <taxon>Bacillati</taxon>
        <taxon>Bacillota</taxon>
        <taxon>Clostridia</taxon>
        <taxon>Eubacteriales</taxon>
        <taxon>Clostridiaceae</taxon>
        <taxon>Clostridium</taxon>
    </lineage>
</organism>
<dbReference type="InterPro" id="IPR003856">
    <property type="entry name" value="LPS_length_determ_N"/>
</dbReference>
<dbReference type="Pfam" id="PF13807">
    <property type="entry name" value="GNVR"/>
    <property type="match status" value="1"/>
</dbReference>
<evidence type="ECO:0000313" key="10">
    <source>
        <dbReference type="EMBL" id="MBC5628712.1"/>
    </source>
</evidence>
<feature type="domain" description="Tyrosine-protein kinase G-rich" evidence="9">
    <location>
        <begin position="151"/>
        <end position="193"/>
    </location>
</feature>
<evidence type="ECO:0000256" key="5">
    <source>
        <dbReference type="ARBA" id="ARBA00022989"/>
    </source>
</evidence>
<evidence type="ECO:0000256" key="2">
    <source>
        <dbReference type="ARBA" id="ARBA00006683"/>
    </source>
</evidence>
<dbReference type="PANTHER" id="PTHR32309:SF13">
    <property type="entry name" value="FERRIC ENTEROBACTIN TRANSPORT PROTEIN FEPE"/>
    <property type="match status" value="1"/>
</dbReference>
<gene>
    <name evidence="10" type="ORF">H8S20_07400</name>
</gene>